<name>F7PVE9_9MOLU</name>
<organism evidence="1 2">
    <name type="scientific">Haloplasma contractile SSD-17B</name>
    <dbReference type="NCBI Taxonomy" id="1033810"/>
    <lineage>
        <taxon>Bacteria</taxon>
        <taxon>Bacillati</taxon>
        <taxon>Mycoplasmatota</taxon>
        <taxon>Mollicutes</taxon>
        <taxon>Haloplasmatales</taxon>
        <taxon>Haloplasmataceae</taxon>
        <taxon>Haloplasma</taxon>
    </lineage>
</organism>
<evidence type="ECO:0000313" key="1">
    <source>
        <dbReference type="EMBL" id="ERJ12886.1"/>
    </source>
</evidence>
<dbReference type="eggNOG" id="ENOG502ZP7Q">
    <property type="taxonomic scope" value="Bacteria"/>
</dbReference>
<comment type="caution">
    <text evidence="1">The sequence shown here is derived from an EMBL/GenBank/DDBJ whole genome shotgun (WGS) entry which is preliminary data.</text>
</comment>
<evidence type="ECO:0000313" key="2">
    <source>
        <dbReference type="Proteomes" id="UP000005707"/>
    </source>
</evidence>
<dbReference type="EMBL" id="AFNU02000003">
    <property type="protein sequence ID" value="ERJ12886.1"/>
    <property type="molecule type" value="Genomic_DNA"/>
</dbReference>
<accession>F7PVE9</accession>
<dbReference type="RefSeq" id="WP_008825701.1">
    <property type="nucleotide sequence ID" value="NZ_AFNU02000003.1"/>
</dbReference>
<dbReference type="AlphaFoldDB" id="F7PVE9"/>
<sequence length="152" mass="16596">MNKSAILKIGLTLIAVVGIFFTIRLSYQPGVAEADGTITFVLKDETGEIVINDQIEFDTEKEDGTAVTLFDIIDSNYNIVCRNALSGAADPECGEKSETISGKVILSVEQIETDFVTSYFAIYKNGEYATKGISQLSFEDGDVIELRYTGLD</sequence>
<evidence type="ECO:0008006" key="3">
    <source>
        <dbReference type="Google" id="ProtNLM"/>
    </source>
</evidence>
<keyword evidence="2" id="KW-1185">Reference proteome</keyword>
<reference evidence="1 2" key="1">
    <citation type="journal article" date="2011" name="J. Bacteriol.">
        <title>Genome sequence of Haloplasma contractile, an unusual contractile bacterium from a deep-sea anoxic brine lake.</title>
        <authorList>
            <person name="Antunes A."/>
            <person name="Alam I."/>
            <person name="El Dorry H."/>
            <person name="Siam R."/>
            <person name="Robertson A."/>
            <person name="Bajic V.B."/>
            <person name="Stingl U."/>
        </authorList>
    </citation>
    <scope>NUCLEOTIDE SEQUENCE [LARGE SCALE GENOMIC DNA]</scope>
    <source>
        <strain evidence="1 2">SSD-17B</strain>
    </source>
</reference>
<gene>
    <name evidence="1" type="ORF">HLPCO_001226</name>
</gene>
<dbReference type="STRING" id="1033810.HLPCO_001226"/>
<dbReference type="Proteomes" id="UP000005707">
    <property type="component" value="Unassembled WGS sequence"/>
</dbReference>
<dbReference type="OrthoDB" id="1906526at2"/>
<dbReference type="InParanoid" id="F7PVE9"/>
<protein>
    <recommendedName>
        <fullName evidence="3">DUF4430 domain-containing protein</fullName>
    </recommendedName>
</protein>
<reference evidence="1 2" key="2">
    <citation type="journal article" date="2013" name="PLoS ONE">
        <title>INDIGO - INtegrated Data Warehouse of MIcrobial GenOmes with Examples from the Red Sea Extremophiles.</title>
        <authorList>
            <person name="Alam I."/>
            <person name="Antunes A."/>
            <person name="Kamau A.A."/>
            <person name="Ba Alawi W."/>
            <person name="Kalkatawi M."/>
            <person name="Stingl U."/>
            <person name="Bajic V.B."/>
        </authorList>
    </citation>
    <scope>NUCLEOTIDE SEQUENCE [LARGE SCALE GENOMIC DNA]</scope>
    <source>
        <strain evidence="1 2">SSD-17B</strain>
    </source>
</reference>
<dbReference type="Gene3D" id="2.170.130.30">
    <property type="match status" value="1"/>
</dbReference>
<proteinExistence type="predicted"/>